<sequence>MAQNQPAGVRQKNARFDVVTAQRGTPPSLHLLLKLNDLRSYH</sequence>
<dbReference type="EMBL" id="UOEO01000128">
    <property type="protein sequence ID" value="VAW20014.1"/>
    <property type="molecule type" value="Genomic_DNA"/>
</dbReference>
<dbReference type="AlphaFoldDB" id="A0A3B0UI86"/>
<feature type="non-terminal residue" evidence="1">
    <location>
        <position position="42"/>
    </location>
</feature>
<organism evidence="1">
    <name type="scientific">hydrothermal vent metagenome</name>
    <dbReference type="NCBI Taxonomy" id="652676"/>
    <lineage>
        <taxon>unclassified sequences</taxon>
        <taxon>metagenomes</taxon>
        <taxon>ecological metagenomes</taxon>
    </lineage>
</organism>
<proteinExistence type="predicted"/>
<protein>
    <submittedName>
        <fullName evidence="1">Uncharacterized protein</fullName>
    </submittedName>
</protein>
<reference evidence="1" key="1">
    <citation type="submission" date="2018-06" db="EMBL/GenBank/DDBJ databases">
        <authorList>
            <person name="Zhirakovskaya E."/>
        </authorList>
    </citation>
    <scope>NUCLEOTIDE SEQUENCE</scope>
</reference>
<evidence type="ECO:0000313" key="1">
    <source>
        <dbReference type="EMBL" id="VAW20014.1"/>
    </source>
</evidence>
<gene>
    <name evidence="1" type="ORF">MNBD_ALPHA12-442</name>
</gene>
<name>A0A3B0UI86_9ZZZZ</name>
<accession>A0A3B0UI86</accession>